<dbReference type="Proteomes" id="UP000824469">
    <property type="component" value="Unassembled WGS sequence"/>
</dbReference>
<dbReference type="Pfam" id="PF00536">
    <property type="entry name" value="SAM_1"/>
    <property type="match status" value="1"/>
</dbReference>
<proteinExistence type="predicted"/>
<evidence type="ECO:0000313" key="5">
    <source>
        <dbReference type="Proteomes" id="UP000824469"/>
    </source>
</evidence>
<sequence length="410" mass="45009">MADLQAQAGPPGGGDTDILIPNAMISKRQRRPSVRLNEIGDQSADSYLRRTKQWKTLDENKWKAYHEEAKTPPLQHHQLIGSSKSVSDLSLATKMSKTRPLGHISNNGSQGAMQVIHEEETQNKKLGGGGGPSDVHLQLVEYVGGGQMNGRNTGAKSRNVSRKSSRQGKGRRGGIRGASVVGAKFGRAITASPEEVAEDNGKGSGEDGFGEPLSNASYDVETPEGFRDFELETSDSPGDMKETSAPNVDSPENLAFNHQLVGDVYLNERDEFRDHGKSGETWATVHNVKEHHALALEYMDGNGLEMPSDTETRSKDACEFLTREINREPEKESVPVTRNLCPPLQDSSVRTWLNGLGLGRYAQLFEMHEVDSEVLPLLTLEDLRDMGINAVGSRRKMYNAIQNLQKSFTV</sequence>
<reference evidence="4 5" key="1">
    <citation type="journal article" date="2021" name="Nat. Plants">
        <title>The Taxus genome provides insights into paclitaxel biosynthesis.</title>
        <authorList>
            <person name="Xiong X."/>
            <person name="Gou J."/>
            <person name="Liao Q."/>
            <person name="Li Y."/>
            <person name="Zhou Q."/>
            <person name="Bi G."/>
            <person name="Li C."/>
            <person name="Du R."/>
            <person name="Wang X."/>
            <person name="Sun T."/>
            <person name="Guo L."/>
            <person name="Liang H."/>
            <person name="Lu P."/>
            <person name="Wu Y."/>
            <person name="Zhang Z."/>
            <person name="Ro D.K."/>
            <person name="Shang Y."/>
            <person name="Huang S."/>
            <person name="Yan J."/>
        </authorList>
    </citation>
    <scope>NUCLEOTIDE SEQUENCE [LARGE SCALE GENOMIC DNA]</scope>
    <source>
        <strain evidence="4">Ta-2019</strain>
    </source>
</reference>
<keyword evidence="5" id="KW-1185">Reference proteome</keyword>
<feature type="domain" description="SAM" evidence="3">
    <location>
        <begin position="344"/>
        <end position="407"/>
    </location>
</feature>
<dbReference type="InterPro" id="IPR001660">
    <property type="entry name" value="SAM"/>
</dbReference>
<evidence type="ECO:0000256" key="1">
    <source>
        <dbReference type="ARBA" id="ARBA00022737"/>
    </source>
</evidence>
<feature type="compositionally biased region" description="Polar residues" evidence="2">
    <location>
        <begin position="149"/>
        <end position="158"/>
    </location>
</feature>
<name>A0AA38GUK8_TAXCH</name>
<protein>
    <recommendedName>
        <fullName evidence="3">SAM domain-containing protein</fullName>
    </recommendedName>
</protein>
<dbReference type="EMBL" id="JAHRHJ020000001">
    <property type="protein sequence ID" value="KAH9329309.1"/>
    <property type="molecule type" value="Genomic_DNA"/>
</dbReference>
<comment type="caution">
    <text evidence="4">The sequence shown here is derived from an EMBL/GenBank/DDBJ whole genome shotgun (WGS) entry which is preliminary data.</text>
</comment>
<dbReference type="AlphaFoldDB" id="A0AA38GUK8"/>
<feature type="region of interest" description="Disordered" evidence="2">
    <location>
        <begin position="145"/>
        <end position="252"/>
    </location>
</feature>
<dbReference type="PANTHER" id="PTHR10627:SF69">
    <property type="entry name" value="PROTEIN BICAUDAL C"/>
    <property type="match status" value="1"/>
</dbReference>
<organism evidence="4 5">
    <name type="scientific">Taxus chinensis</name>
    <name type="common">Chinese yew</name>
    <name type="synonym">Taxus wallichiana var. chinensis</name>
    <dbReference type="NCBI Taxonomy" id="29808"/>
    <lineage>
        <taxon>Eukaryota</taxon>
        <taxon>Viridiplantae</taxon>
        <taxon>Streptophyta</taxon>
        <taxon>Embryophyta</taxon>
        <taxon>Tracheophyta</taxon>
        <taxon>Spermatophyta</taxon>
        <taxon>Pinopsida</taxon>
        <taxon>Pinidae</taxon>
        <taxon>Conifers II</taxon>
        <taxon>Cupressales</taxon>
        <taxon>Taxaceae</taxon>
        <taxon>Taxus</taxon>
    </lineage>
</organism>
<dbReference type="PROSITE" id="PS50105">
    <property type="entry name" value="SAM_DOMAIN"/>
    <property type="match status" value="1"/>
</dbReference>
<accession>A0AA38GUK8</accession>
<evidence type="ECO:0000313" key="4">
    <source>
        <dbReference type="EMBL" id="KAH9329309.1"/>
    </source>
</evidence>
<dbReference type="CDD" id="cd09487">
    <property type="entry name" value="SAM_superfamily"/>
    <property type="match status" value="1"/>
</dbReference>
<dbReference type="InterPro" id="IPR013761">
    <property type="entry name" value="SAM/pointed_sf"/>
</dbReference>
<dbReference type="Gene3D" id="1.10.150.50">
    <property type="entry name" value="Transcription Factor, Ets-1"/>
    <property type="match status" value="1"/>
</dbReference>
<dbReference type="SMART" id="SM00454">
    <property type="entry name" value="SAM"/>
    <property type="match status" value="1"/>
</dbReference>
<dbReference type="SUPFAM" id="SSF47769">
    <property type="entry name" value="SAM/Pointed domain"/>
    <property type="match status" value="1"/>
</dbReference>
<dbReference type="OMA" id="HEEETQN"/>
<dbReference type="PANTHER" id="PTHR10627">
    <property type="entry name" value="SCP160"/>
    <property type="match status" value="1"/>
</dbReference>
<feature type="region of interest" description="Disordered" evidence="2">
    <location>
        <begin position="1"/>
        <end position="45"/>
    </location>
</feature>
<keyword evidence="1" id="KW-0677">Repeat</keyword>
<evidence type="ECO:0000256" key="2">
    <source>
        <dbReference type="SAM" id="MobiDB-lite"/>
    </source>
</evidence>
<gene>
    <name evidence="4" type="ORF">KI387_001417</name>
</gene>
<evidence type="ECO:0000259" key="3">
    <source>
        <dbReference type="PROSITE" id="PS50105"/>
    </source>
</evidence>
<feature type="compositionally biased region" description="Basic residues" evidence="2">
    <location>
        <begin position="159"/>
        <end position="174"/>
    </location>
</feature>